<protein>
    <submittedName>
        <fullName evidence="1">Four helix bundle protein</fullName>
    </submittedName>
</protein>
<dbReference type="SUPFAM" id="SSF158446">
    <property type="entry name" value="IVS-encoded protein-like"/>
    <property type="match status" value="1"/>
</dbReference>
<dbReference type="Pfam" id="PF05635">
    <property type="entry name" value="23S_rRNA_IVP"/>
    <property type="match status" value="1"/>
</dbReference>
<accession>A0ABX0HAX2</accession>
<dbReference type="Proteomes" id="UP000649799">
    <property type="component" value="Unassembled WGS sequence"/>
</dbReference>
<dbReference type="InterPro" id="IPR012657">
    <property type="entry name" value="23S_rRNA-intervening_sequence"/>
</dbReference>
<dbReference type="PANTHER" id="PTHR38471">
    <property type="entry name" value="FOUR HELIX BUNDLE PROTEIN"/>
    <property type="match status" value="1"/>
</dbReference>
<dbReference type="InterPro" id="IPR036583">
    <property type="entry name" value="23S_rRNA_IVS_sf"/>
</dbReference>
<dbReference type="EMBL" id="JAANYN010000003">
    <property type="protein sequence ID" value="NHE57140.1"/>
    <property type="molecule type" value="Genomic_DNA"/>
</dbReference>
<evidence type="ECO:0000313" key="1">
    <source>
        <dbReference type="EMBL" id="NHE57140.1"/>
    </source>
</evidence>
<dbReference type="RefSeq" id="WP_166146351.1">
    <property type="nucleotide sequence ID" value="NZ_JAANYN010000003.1"/>
</dbReference>
<comment type="caution">
    <text evidence="1">The sequence shown here is derived from an EMBL/GenBank/DDBJ whole genome shotgun (WGS) entry which is preliminary data.</text>
</comment>
<sequence>MEKRNEILELSFDFALKIIEYTEILEEKRKYVIARQLLKSGTSIGSNIREAQNAHSRKDFVAKCIIAMKEADETEYWLMLCLRSKSYPDPESLLPEVLSLKKILSKIIASNIKNMKS</sequence>
<dbReference type="Gene3D" id="1.20.1440.60">
    <property type="entry name" value="23S rRNA-intervening sequence"/>
    <property type="match status" value="1"/>
</dbReference>
<keyword evidence="2" id="KW-1185">Reference proteome</keyword>
<proteinExistence type="predicted"/>
<name>A0ABX0HAX2_9BACT</name>
<gene>
    <name evidence="1" type="ORF">G9Q97_09970</name>
</gene>
<dbReference type="PANTHER" id="PTHR38471:SF2">
    <property type="entry name" value="FOUR HELIX BUNDLE PROTEIN"/>
    <property type="match status" value="1"/>
</dbReference>
<dbReference type="PIRSF" id="PIRSF035652">
    <property type="entry name" value="CHP02436"/>
    <property type="match status" value="1"/>
</dbReference>
<evidence type="ECO:0000313" key="2">
    <source>
        <dbReference type="Proteomes" id="UP000649799"/>
    </source>
</evidence>
<organism evidence="1 2">
    <name type="scientific">Cyclobacterium plantarum</name>
    <dbReference type="NCBI Taxonomy" id="2716263"/>
    <lineage>
        <taxon>Bacteria</taxon>
        <taxon>Pseudomonadati</taxon>
        <taxon>Bacteroidota</taxon>
        <taxon>Cytophagia</taxon>
        <taxon>Cytophagales</taxon>
        <taxon>Cyclobacteriaceae</taxon>
        <taxon>Cyclobacterium</taxon>
    </lineage>
</organism>
<dbReference type="NCBIfam" id="TIGR02436">
    <property type="entry name" value="four helix bundle protein"/>
    <property type="match status" value="1"/>
</dbReference>
<reference evidence="1 2" key="1">
    <citation type="submission" date="2020-03" db="EMBL/GenBank/DDBJ databases">
        <title>Cyclobacterium plantarum sp. nov., a marine bacterium isolated from a coastal-marine wetland.</title>
        <authorList>
            <person name="Sanchez-Porro C."/>
            <person name="Ventosa A."/>
            <person name="Amoozegar M."/>
        </authorList>
    </citation>
    <scope>NUCLEOTIDE SEQUENCE [LARGE SCALE GENOMIC DNA]</scope>
    <source>
        <strain evidence="1 2">GBPx2</strain>
    </source>
</reference>